<sequence length="493" mass="54658">MIFSAEEQNQLGTLIFPSTTVVHWVAGQLRQNGLSIAQGINWYTIWVVAFVCSGSVAYGYTALLLAYFELETRSNGTNLLSATNGLYYAGGTLGVLSLPTFADRYGRKWGITVPALILVVSSALLGSSVHISMFLVFRFLAGAGAFMILLAVPVYLSEVVPPKLRGALVDVHATAFNFGYMMAGWVGYGFYFWQSKHLVQWRSPFFLQALCPLILLLGLFWMPESPSTRLQILEELHSTLSDPEQTFALKEFYQIQKQVETDLELPRSWIEIFRRPSYLKGFIIAAVVNALTQCPGVLVINAYGPTLYAALGFPVEKQLIYAAAWVTLATSMNFVVIFLVDHFPRPKYIFIGLALCSVCLITEAAIIKDFVSSTNEAALRAGVAILFVFVVFYSILVDGTQFSYICEIFPNHLRVKGTSFAFFCGGVIDIIYLQCAPTAFNNIGRKYYLVFTITISLGAILVWTCFTDTKGKPLEEIAAIFGDTDEVTVFEKS</sequence>
<dbReference type="PROSITE" id="PS50850">
    <property type="entry name" value="MFS"/>
    <property type="match status" value="1"/>
</dbReference>
<dbReference type="InterPro" id="IPR005828">
    <property type="entry name" value="MFS_sugar_transport-like"/>
</dbReference>
<dbReference type="OrthoDB" id="6612291at2759"/>
<evidence type="ECO:0000256" key="3">
    <source>
        <dbReference type="ARBA" id="ARBA00022692"/>
    </source>
</evidence>
<dbReference type="InterPro" id="IPR020846">
    <property type="entry name" value="MFS_dom"/>
</dbReference>
<keyword evidence="9" id="KW-1185">Reference proteome</keyword>
<organism evidence="8 9">
    <name type="scientific">Zopfia rhizophila CBS 207.26</name>
    <dbReference type="NCBI Taxonomy" id="1314779"/>
    <lineage>
        <taxon>Eukaryota</taxon>
        <taxon>Fungi</taxon>
        <taxon>Dikarya</taxon>
        <taxon>Ascomycota</taxon>
        <taxon>Pezizomycotina</taxon>
        <taxon>Dothideomycetes</taxon>
        <taxon>Dothideomycetes incertae sedis</taxon>
        <taxon>Zopfiaceae</taxon>
        <taxon>Zopfia</taxon>
    </lineage>
</organism>
<accession>A0A6A6DV91</accession>
<feature type="transmembrane region" description="Helical" evidence="6">
    <location>
        <begin position="109"/>
        <end position="129"/>
    </location>
</feature>
<dbReference type="PANTHER" id="PTHR48022:SF11">
    <property type="entry name" value="MONOSACCHARIDE TRANSPORTER (HXT8), PUTATIVE (AFU_ORTHOLOGUE AFUA_2G08120)-RELATED"/>
    <property type="match status" value="1"/>
</dbReference>
<evidence type="ECO:0000313" key="8">
    <source>
        <dbReference type="EMBL" id="KAF2183591.1"/>
    </source>
</evidence>
<feature type="transmembrane region" description="Helical" evidence="6">
    <location>
        <begin position="85"/>
        <end position="102"/>
    </location>
</feature>
<dbReference type="Pfam" id="PF00083">
    <property type="entry name" value="Sugar_tr"/>
    <property type="match status" value="1"/>
</dbReference>
<feature type="transmembrane region" description="Helical" evidence="6">
    <location>
        <begin position="277"/>
        <end position="300"/>
    </location>
</feature>
<protein>
    <submittedName>
        <fullName evidence="8">General substrate transporter</fullName>
    </submittedName>
</protein>
<reference evidence="8" key="1">
    <citation type="journal article" date="2020" name="Stud. Mycol.">
        <title>101 Dothideomycetes genomes: a test case for predicting lifestyles and emergence of pathogens.</title>
        <authorList>
            <person name="Haridas S."/>
            <person name="Albert R."/>
            <person name="Binder M."/>
            <person name="Bloem J."/>
            <person name="Labutti K."/>
            <person name="Salamov A."/>
            <person name="Andreopoulos B."/>
            <person name="Baker S."/>
            <person name="Barry K."/>
            <person name="Bills G."/>
            <person name="Bluhm B."/>
            <person name="Cannon C."/>
            <person name="Castanera R."/>
            <person name="Culley D."/>
            <person name="Daum C."/>
            <person name="Ezra D."/>
            <person name="Gonzalez J."/>
            <person name="Henrissat B."/>
            <person name="Kuo A."/>
            <person name="Liang C."/>
            <person name="Lipzen A."/>
            <person name="Lutzoni F."/>
            <person name="Magnuson J."/>
            <person name="Mondo S."/>
            <person name="Nolan M."/>
            <person name="Ohm R."/>
            <person name="Pangilinan J."/>
            <person name="Park H.-J."/>
            <person name="Ramirez L."/>
            <person name="Alfaro M."/>
            <person name="Sun H."/>
            <person name="Tritt A."/>
            <person name="Yoshinaga Y."/>
            <person name="Zwiers L.-H."/>
            <person name="Turgeon B."/>
            <person name="Goodwin S."/>
            <person name="Spatafora J."/>
            <person name="Crous P."/>
            <person name="Grigoriev I."/>
        </authorList>
    </citation>
    <scope>NUCLEOTIDE SEQUENCE</scope>
    <source>
        <strain evidence="8">CBS 207.26</strain>
    </source>
</reference>
<comment type="similarity">
    <text evidence="2">Belongs to the major facilitator superfamily. Sugar transporter (TC 2.A.1.1) family.</text>
</comment>
<dbReference type="InterPro" id="IPR036259">
    <property type="entry name" value="MFS_trans_sf"/>
</dbReference>
<feature type="transmembrane region" description="Helical" evidence="6">
    <location>
        <begin position="348"/>
        <end position="367"/>
    </location>
</feature>
<name>A0A6A6DV91_9PEZI</name>
<dbReference type="EMBL" id="ML994641">
    <property type="protein sequence ID" value="KAF2183591.1"/>
    <property type="molecule type" value="Genomic_DNA"/>
</dbReference>
<proteinExistence type="inferred from homology"/>
<dbReference type="Proteomes" id="UP000800200">
    <property type="component" value="Unassembled WGS sequence"/>
</dbReference>
<dbReference type="InterPro" id="IPR050360">
    <property type="entry name" value="MFS_Sugar_Transporters"/>
</dbReference>
<feature type="transmembrane region" description="Helical" evidence="6">
    <location>
        <begin position="40"/>
        <end position="65"/>
    </location>
</feature>
<keyword evidence="4 6" id="KW-1133">Transmembrane helix</keyword>
<feature type="transmembrane region" description="Helical" evidence="6">
    <location>
        <begin position="446"/>
        <end position="466"/>
    </location>
</feature>
<dbReference type="Gene3D" id="1.20.1250.20">
    <property type="entry name" value="MFS general substrate transporter like domains"/>
    <property type="match status" value="1"/>
</dbReference>
<dbReference type="GO" id="GO:0005351">
    <property type="term" value="F:carbohydrate:proton symporter activity"/>
    <property type="evidence" value="ECO:0007669"/>
    <property type="project" value="TreeGrafter"/>
</dbReference>
<keyword evidence="3 6" id="KW-0812">Transmembrane</keyword>
<evidence type="ECO:0000256" key="6">
    <source>
        <dbReference type="SAM" id="Phobius"/>
    </source>
</evidence>
<evidence type="ECO:0000256" key="1">
    <source>
        <dbReference type="ARBA" id="ARBA00004141"/>
    </source>
</evidence>
<comment type="subcellular location">
    <subcellularLocation>
        <location evidence="1">Membrane</location>
        <topology evidence="1">Multi-pass membrane protein</topology>
    </subcellularLocation>
</comment>
<feature type="transmembrane region" description="Helical" evidence="6">
    <location>
        <begin position="320"/>
        <end position="341"/>
    </location>
</feature>
<dbReference type="SUPFAM" id="SSF103473">
    <property type="entry name" value="MFS general substrate transporter"/>
    <property type="match status" value="1"/>
</dbReference>
<feature type="domain" description="Major facilitator superfamily (MFS) profile" evidence="7">
    <location>
        <begin position="45"/>
        <end position="470"/>
    </location>
</feature>
<feature type="transmembrane region" description="Helical" evidence="6">
    <location>
        <begin position="379"/>
        <end position="399"/>
    </location>
</feature>
<gene>
    <name evidence="8" type="ORF">K469DRAFT_784818</name>
</gene>
<evidence type="ECO:0000313" key="9">
    <source>
        <dbReference type="Proteomes" id="UP000800200"/>
    </source>
</evidence>
<dbReference type="PANTHER" id="PTHR48022">
    <property type="entry name" value="PLASTIDIC GLUCOSE TRANSPORTER 4"/>
    <property type="match status" value="1"/>
</dbReference>
<evidence type="ECO:0000259" key="7">
    <source>
        <dbReference type="PROSITE" id="PS50850"/>
    </source>
</evidence>
<keyword evidence="5 6" id="KW-0472">Membrane</keyword>
<dbReference type="GO" id="GO:0016020">
    <property type="term" value="C:membrane"/>
    <property type="evidence" value="ECO:0007669"/>
    <property type="project" value="UniProtKB-SubCell"/>
</dbReference>
<evidence type="ECO:0000256" key="4">
    <source>
        <dbReference type="ARBA" id="ARBA00022989"/>
    </source>
</evidence>
<feature type="transmembrane region" description="Helical" evidence="6">
    <location>
        <begin position="135"/>
        <end position="156"/>
    </location>
</feature>
<evidence type="ECO:0000256" key="2">
    <source>
        <dbReference type="ARBA" id="ARBA00010992"/>
    </source>
</evidence>
<feature type="transmembrane region" description="Helical" evidence="6">
    <location>
        <begin position="168"/>
        <end position="193"/>
    </location>
</feature>
<evidence type="ECO:0000256" key="5">
    <source>
        <dbReference type="ARBA" id="ARBA00023136"/>
    </source>
</evidence>
<dbReference type="AlphaFoldDB" id="A0A6A6DV91"/>